<dbReference type="AlphaFoldDB" id="A0AA36C7F4"/>
<comment type="caution">
    <text evidence="2">The sequence shown here is derived from an EMBL/GenBank/DDBJ whole genome shotgun (WGS) entry which is preliminary data.</text>
</comment>
<evidence type="ECO:0000259" key="1">
    <source>
        <dbReference type="PROSITE" id="PS50405"/>
    </source>
</evidence>
<evidence type="ECO:0000313" key="3">
    <source>
        <dbReference type="Proteomes" id="UP001177023"/>
    </source>
</evidence>
<dbReference type="PANTHER" id="PTHR11571:SF153">
    <property type="entry name" value="GLUTATHIONE S-TRANSFERASE"/>
    <property type="match status" value="1"/>
</dbReference>
<dbReference type="CDD" id="cd03192">
    <property type="entry name" value="GST_C_Sigma_like"/>
    <property type="match status" value="1"/>
</dbReference>
<dbReference type="GO" id="GO:0004364">
    <property type="term" value="F:glutathione transferase activity"/>
    <property type="evidence" value="ECO:0007669"/>
    <property type="project" value="TreeGrafter"/>
</dbReference>
<keyword evidence="3" id="KW-1185">Reference proteome</keyword>
<reference evidence="2" key="1">
    <citation type="submission" date="2023-06" db="EMBL/GenBank/DDBJ databases">
        <authorList>
            <person name="Delattre M."/>
        </authorList>
    </citation>
    <scope>NUCLEOTIDE SEQUENCE</scope>
    <source>
        <strain evidence="2">AF72</strain>
    </source>
</reference>
<dbReference type="InterPro" id="IPR050213">
    <property type="entry name" value="GST_superfamily"/>
</dbReference>
<feature type="non-terminal residue" evidence="2">
    <location>
        <position position="1"/>
    </location>
</feature>
<gene>
    <name evidence="2" type="ORF">MSPICULIGERA_LOCUS1845</name>
</gene>
<dbReference type="Gene3D" id="3.40.30.10">
    <property type="entry name" value="Glutaredoxin"/>
    <property type="match status" value="1"/>
</dbReference>
<dbReference type="Proteomes" id="UP001177023">
    <property type="component" value="Unassembled WGS sequence"/>
</dbReference>
<dbReference type="EMBL" id="CATQJA010000553">
    <property type="protein sequence ID" value="CAJ0561468.1"/>
    <property type="molecule type" value="Genomic_DNA"/>
</dbReference>
<protein>
    <recommendedName>
        <fullName evidence="1">GST C-terminal domain-containing protein</fullName>
    </recommendedName>
</protein>
<dbReference type="Pfam" id="PF14497">
    <property type="entry name" value="GST_C_3"/>
    <property type="match status" value="1"/>
</dbReference>
<dbReference type="InterPro" id="IPR004046">
    <property type="entry name" value="GST_C"/>
</dbReference>
<dbReference type="FunFam" id="1.20.1050.10:FF:000078">
    <property type="entry name" value="Protein CBG04233"/>
    <property type="match status" value="1"/>
</dbReference>
<dbReference type="Gene3D" id="1.20.1050.10">
    <property type="match status" value="1"/>
</dbReference>
<dbReference type="InterPro" id="IPR010987">
    <property type="entry name" value="Glutathione-S-Trfase_C-like"/>
</dbReference>
<feature type="domain" description="GST C-terminal" evidence="1">
    <location>
        <begin position="53"/>
        <end position="177"/>
    </location>
</feature>
<proteinExistence type="predicted"/>
<dbReference type="PROSITE" id="PS50405">
    <property type="entry name" value="GST_CTER"/>
    <property type="match status" value="1"/>
</dbReference>
<evidence type="ECO:0000313" key="2">
    <source>
        <dbReference type="EMBL" id="CAJ0561468.1"/>
    </source>
</evidence>
<dbReference type="PANTHER" id="PTHR11571">
    <property type="entry name" value="GLUTATHIONE S-TRANSFERASE"/>
    <property type="match status" value="1"/>
</dbReference>
<dbReference type="InterPro" id="IPR036282">
    <property type="entry name" value="Glutathione-S-Trfase_C_sf"/>
</dbReference>
<sequence length="177" mass="20761">MTIQQWKLHRKRASLDEQTKLPVLNADGAKKVIVGAVEIGRFLALNFHLYGTSSGEQEQIDQVIRQCETLNHELGPIIRTTLTKNFELRRDLWNEYKEKTLNKTLAKWEEELTSRPHLVGNKYTWADISVIELLTRFQCCYDSFFMANWPNLKGLIERFEKLQNVGPYMQTRPDTNF</sequence>
<accession>A0AA36C7F4</accession>
<dbReference type="SUPFAM" id="SSF47616">
    <property type="entry name" value="GST C-terminal domain-like"/>
    <property type="match status" value="1"/>
</dbReference>
<organism evidence="2 3">
    <name type="scientific">Mesorhabditis spiculigera</name>
    <dbReference type="NCBI Taxonomy" id="96644"/>
    <lineage>
        <taxon>Eukaryota</taxon>
        <taxon>Metazoa</taxon>
        <taxon>Ecdysozoa</taxon>
        <taxon>Nematoda</taxon>
        <taxon>Chromadorea</taxon>
        <taxon>Rhabditida</taxon>
        <taxon>Rhabditina</taxon>
        <taxon>Rhabditomorpha</taxon>
        <taxon>Rhabditoidea</taxon>
        <taxon>Rhabditidae</taxon>
        <taxon>Mesorhabditinae</taxon>
        <taxon>Mesorhabditis</taxon>
    </lineage>
</organism>
<name>A0AA36C7F4_9BILA</name>
<dbReference type="GO" id="GO:0006749">
    <property type="term" value="P:glutathione metabolic process"/>
    <property type="evidence" value="ECO:0007669"/>
    <property type="project" value="TreeGrafter"/>
</dbReference>